<accession>A0ABN4TKK1</accession>
<evidence type="ECO:0008006" key="4">
    <source>
        <dbReference type="Google" id="ProtNLM"/>
    </source>
</evidence>
<dbReference type="PROSITE" id="PS51257">
    <property type="entry name" value="PROKAR_LIPOPROTEIN"/>
    <property type="match status" value="1"/>
</dbReference>
<name>A0ABN4TKK1_9BURK</name>
<protein>
    <recommendedName>
        <fullName evidence="4">Twin-arginine translocation pathway signal</fullName>
    </recommendedName>
</protein>
<keyword evidence="3" id="KW-1185">Reference proteome</keyword>
<evidence type="ECO:0000256" key="1">
    <source>
        <dbReference type="SAM" id="SignalP"/>
    </source>
</evidence>
<dbReference type="Proteomes" id="UP000177515">
    <property type="component" value="Chromosome 1"/>
</dbReference>
<organism evidence="2 3">
    <name type="scientific">Cupriavidus malaysiensis</name>
    <dbReference type="NCBI Taxonomy" id="367825"/>
    <lineage>
        <taxon>Bacteria</taxon>
        <taxon>Pseudomonadati</taxon>
        <taxon>Pseudomonadota</taxon>
        <taxon>Betaproteobacteria</taxon>
        <taxon>Burkholderiales</taxon>
        <taxon>Burkholderiaceae</taxon>
        <taxon>Cupriavidus</taxon>
    </lineage>
</organism>
<keyword evidence="1" id="KW-0732">Signal</keyword>
<evidence type="ECO:0000313" key="3">
    <source>
        <dbReference type="Proteomes" id="UP000177515"/>
    </source>
</evidence>
<gene>
    <name evidence="2" type="ORF">BKK80_01160</name>
</gene>
<feature type="signal peptide" evidence="1">
    <location>
        <begin position="1"/>
        <end position="36"/>
    </location>
</feature>
<reference evidence="2 3" key="1">
    <citation type="submission" date="2016-10" db="EMBL/GenBank/DDBJ databases">
        <title>Complete genome sequences of three Cupriavidus strains isolated from various Malaysian environments.</title>
        <authorList>
            <person name="Abdullah A.A.-A."/>
            <person name="Shafie N.A.H."/>
            <person name="Lau N.S."/>
        </authorList>
    </citation>
    <scope>NUCLEOTIDE SEQUENCE [LARGE SCALE GENOMIC DNA]</scope>
    <source>
        <strain evidence="2 3">USMAA1020</strain>
    </source>
</reference>
<feature type="chain" id="PRO_5045587874" description="Twin-arginine translocation pathway signal" evidence="1">
    <location>
        <begin position="37"/>
        <end position="182"/>
    </location>
</feature>
<dbReference type="EMBL" id="CP017754">
    <property type="protein sequence ID" value="AOZ07867.1"/>
    <property type="molecule type" value="Genomic_DNA"/>
</dbReference>
<sequence length="182" mass="19083">MSRRGFLKVGFGFSAALACASLLPALSGCAPSSTTAAPGLAFLRETDTALFRALLGAVVSELSALDAKTREARLQLALSNIDRTCAAMGSHAQGELRKLLGLLDNRALRWALTGVGSDWADADNARVQDFLARWRASRFATLNAGAVVLVKLSSVAYFVTPAAWSGSGYPGPNAAVYRAIHA</sequence>
<evidence type="ECO:0000313" key="2">
    <source>
        <dbReference type="EMBL" id="AOZ07867.1"/>
    </source>
</evidence>
<proteinExistence type="predicted"/>